<evidence type="ECO:0000256" key="1">
    <source>
        <dbReference type="SAM" id="MobiDB-lite"/>
    </source>
</evidence>
<accession>A0AA35MFM4</accession>
<evidence type="ECO:0000313" key="3">
    <source>
        <dbReference type="Proteomes" id="UP001160390"/>
    </source>
</evidence>
<sequence>MAAEVVSAIDEGKTLRLGCLWDHPGRVTPYTAIFIWEDDKYEEHEEKGVEGSQNDMTENGGGECGIDDEGRGKQGFKAEFAFTASRPKKPTFGRHSANDLDRHVSLKVEYASPAVPAPDQEIYIR</sequence>
<gene>
    <name evidence="2" type="ORF">CCHLO57077_00017151</name>
</gene>
<comment type="caution">
    <text evidence="2">The sequence shown here is derived from an EMBL/GenBank/DDBJ whole genome shotgun (WGS) entry which is preliminary data.</text>
</comment>
<keyword evidence="3" id="KW-1185">Reference proteome</keyword>
<proteinExistence type="predicted"/>
<organism evidence="2 3">
    <name type="scientific">Clonostachys chloroleuca</name>
    <dbReference type="NCBI Taxonomy" id="1926264"/>
    <lineage>
        <taxon>Eukaryota</taxon>
        <taxon>Fungi</taxon>
        <taxon>Dikarya</taxon>
        <taxon>Ascomycota</taxon>
        <taxon>Pezizomycotina</taxon>
        <taxon>Sordariomycetes</taxon>
        <taxon>Hypocreomycetidae</taxon>
        <taxon>Hypocreales</taxon>
        <taxon>Bionectriaceae</taxon>
        <taxon>Clonostachys</taxon>
    </lineage>
</organism>
<feature type="region of interest" description="Disordered" evidence="1">
    <location>
        <begin position="44"/>
        <end position="70"/>
    </location>
</feature>
<evidence type="ECO:0000313" key="2">
    <source>
        <dbReference type="EMBL" id="CAI6095301.1"/>
    </source>
</evidence>
<protein>
    <submittedName>
        <fullName evidence="2">Uncharacterized protein</fullName>
    </submittedName>
</protein>
<dbReference type="AlphaFoldDB" id="A0AA35MFM4"/>
<dbReference type="Proteomes" id="UP001160390">
    <property type="component" value="Unassembled WGS sequence"/>
</dbReference>
<name>A0AA35MFM4_9HYPO</name>
<dbReference type="EMBL" id="CABFNP030001263">
    <property type="protein sequence ID" value="CAI6095301.1"/>
    <property type="molecule type" value="Genomic_DNA"/>
</dbReference>
<reference evidence="2" key="1">
    <citation type="submission" date="2023-01" db="EMBL/GenBank/DDBJ databases">
        <authorList>
            <person name="Piombo E."/>
        </authorList>
    </citation>
    <scope>NUCLEOTIDE SEQUENCE</scope>
</reference>